<dbReference type="SUPFAM" id="SSF100934">
    <property type="entry name" value="Heat shock protein 70kD (HSP70), C-terminal subdomain"/>
    <property type="match status" value="1"/>
</dbReference>
<name>A0A0K9PRG7_ZOSMR</name>
<evidence type="ECO:0000256" key="1">
    <source>
        <dbReference type="ARBA" id="ARBA00022741"/>
    </source>
</evidence>
<dbReference type="OrthoDB" id="1597571at2759"/>
<dbReference type="Pfam" id="PF00012">
    <property type="entry name" value="HSP70"/>
    <property type="match status" value="1"/>
</dbReference>
<dbReference type="SUPFAM" id="SSF53067">
    <property type="entry name" value="Actin-like ATPase domain"/>
    <property type="match status" value="2"/>
</dbReference>
<dbReference type="InterPro" id="IPR013126">
    <property type="entry name" value="Hsp_70_fam"/>
</dbReference>
<dbReference type="Gene3D" id="3.90.640.10">
    <property type="entry name" value="Actin, Chain A, domain 4"/>
    <property type="match status" value="1"/>
</dbReference>
<keyword evidence="1" id="KW-0547">Nucleotide-binding</keyword>
<evidence type="ECO:0000256" key="3">
    <source>
        <dbReference type="SAM" id="MobiDB-lite"/>
    </source>
</evidence>
<sequence length="957" mass="109523">MTVTFFQNLGRTYCHHILAKQTMAIAGFDIGNDTSVVAVVKDRSTIDVLLNDESKYETPSVVSFAQRNRHFGHQALSFLFKNPAATISQIKRIIGRRYGWPGMKELLDELPFSIRRDEHDGILIRVDDTGEEPREYTPVQILAMLLSNLRKMVEENAGGVPISRLVVGVPSYFTDCERIAYLDAVEISGVDRCNVRLMHEGTAIALGYGFYKPEFSGIVVFVDVGHCHTQVTVARFSLQKMQVLCHQSNRSLGGRDFDRVLFAYFCRIFRNKYSDISLAGKNIHRMNARLMSQCEKAKKVLTSNTEAWINIESVVDDLHFSQVISREEFDLLSAHLVQNITDACRKALIECGITTDQVQSVELAGSGSRIPAISNDMSRFFNKNMSRTLNSSECIARGCALQASIMANSIKNYKVEDCVPSTITIFYSLPSPIILFLKCAPFPKVVTMSFANPNNGFHMGVYHSVDLQNWVVQRLFWIGPVEPSEARHIPIVQVDFSLNADGIIQLICSSNPRSNQEQLLVTDLSCYRMSQYNLTKARYIENNLDSIDNEILATLEKRNALESYIYDTRKKLCGPYQSFASDLEKENFSRVSDDFEKWLHEDGDEKTQSAYKSKLDELREFLTPIENRFNNNEHLVKVTKEFEESIHTMGISAVSLPLTVKKWFESESEKANGWLLELKQFHESLPKNHDRIPQLIDFIKQKTTTSNESLKQLHESLSRNNHHISQLINSIKQPSSSLNESRKSVEENISSSYLIEKSKQKHKQIILPCSNNPICNFIKLEILNRYPLLIGKENPKQQEKKYLPEQSLNLAYFEIIERYGNCMCESDKQDITNQFKHPDNLHDLPMIIDDLEKCLNEQYRVAILYHFINCILERKVEAISLPISSKEMVRSVCCETDKWLKCILKDMLQNCIIPVSTDDIKKKINDLNGTDRPAAKIGTVRREREVEKKSPKGRRRR</sequence>
<evidence type="ECO:0000313" key="5">
    <source>
        <dbReference type="Proteomes" id="UP000036987"/>
    </source>
</evidence>
<dbReference type="GO" id="GO:0140662">
    <property type="term" value="F:ATP-dependent protein folding chaperone"/>
    <property type="evidence" value="ECO:0007669"/>
    <property type="project" value="InterPro"/>
</dbReference>
<protein>
    <recommendedName>
        <fullName evidence="6">Heat shock 70 kDa protein 16</fullName>
    </recommendedName>
</protein>
<keyword evidence="2" id="KW-0067">ATP-binding</keyword>
<dbReference type="PANTHER" id="PTHR45639">
    <property type="entry name" value="HSC70CB, ISOFORM G-RELATED"/>
    <property type="match status" value="1"/>
</dbReference>
<comment type="caution">
    <text evidence="4">The sequence shown here is derived from an EMBL/GenBank/DDBJ whole genome shotgun (WGS) entry which is preliminary data.</text>
</comment>
<evidence type="ECO:0000313" key="4">
    <source>
        <dbReference type="EMBL" id="KMZ70817.1"/>
    </source>
</evidence>
<dbReference type="InterPro" id="IPR043129">
    <property type="entry name" value="ATPase_NBD"/>
</dbReference>
<organism evidence="4 5">
    <name type="scientific">Zostera marina</name>
    <name type="common">Eelgrass</name>
    <dbReference type="NCBI Taxonomy" id="29655"/>
    <lineage>
        <taxon>Eukaryota</taxon>
        <taxon>Viridiplantae</taxon>
        <taxon>Streptophyta</taxon>
        <taxon>Embryophyta</taxon>
        <taxon>Tracheophyta</taxon>
        <taxon>Spermatophyta</taxon>
        <taxon>Magnoliopsida</taxon>
        <taxon>Liliopsida</taxon>
        <taxon>Zosteraceae</taxon>
        <taxon>Zostera</taxon>
    </lineage>
</organism>
<dbReference type="InterPro" id="IPR029048">
    <property type="entry name" value="HSP70_C_sf"/>
</dbReference>
<dbReference type="GO" id="GO:0005829">
    <property type="term" value="C:cytosol"/>
    <property type="evidence" value="ECO:0000318"/>
    <property type="project" value="GO_Central"/>
</dbReference>
<proteinExistence type="predicted"/>
<feature type="compositionally biased region" description="Basic and acidic residues" evidence="3">
    <location>
        <begin position="940"/>
        <end position="950"/>
    </location>
</feature>
<dbReference type="Gene3D" id="3.30.30.30">
    <property type="match status" value="1"/>
</dbReference>
<dbReference type="Gene3D" id="1.20.1270.10">
    <property type="match status" value="1"/>
</dbReference>
<dbReference type="GO" id="GO:0000774">
    <property type="term" value="F:adenyl-nucleotide exchange factor activity"/>
    <property type="evidence" value="ECO:0000318"/>
    <property type="project" value="GO_Central"/>
</dbReference>
<dbReference type="Gene3D" id="3.30.420.40">
    <property type="match status" value="2"/>
</dbReference>
<dbReference type="FunFam" id="1.20.1270.10:FF:000002">
    <property type="entry name" value="Heat shock 70 kDa protein 4"/>
    <property type="match status" value="1"/>
</dbReference>
<reference evidence="5" key="1">
    <citation type="journal article" date="2016" name="Nature">
        <title>The genome of the seagrass Zostera marina reveals angiosperm adaptation to the sea.</title>
        <authorList>
            <person name="Olsen J.L."/>
            <person name="Rouze P."/>
            <person name="Verhelst B."/>
            <person name="Lin Y.-C."/>
            <person name="Bayer T."/>
            <person name="Collen J."/>
            <person name="Dattolo E."/>
            <person name="De Paoli E."/>
            <person name="Dittami S."/>
            <person name="Maumus F."/>
            <person name="Michel G."/>
            <person name="Kersting A."/>
            <person name="Lauritano C."/>
            <person name="Lohaus R."/>
            <person name="Toepel M."/>
            <person name="Tonon T."/>
            <person name="Vanneste K."/>
            <person name="Amirebrahimi M."/>
            <person name="Brakel J."/>
            <person name="Bostroem C."/>
            <person name="Chovatia M."/>
            <person name="Grimwood J."/>
            <person name="Jenkins J.W."/>
            <person name="Jueterbock A."/>
            <person name="Mraz A."/>
            <person name="Stam W.T."/>
            <person name="Tice H."/>
            <person name="Bornberg-Bauer E."/>
            <person name="Green P.J."/>
            <person name="Pearson G.A."/>
            <person name="Procaccini G."/>
            <person name="Duarte C.M."/>
            <person name="Schmutz J."/>
            <person name="Reusch T.B.H."/>
            <person name="Van de Peer Y."/>
        </authorList>
    </citation>
    <scope>NUCLEOTIDE SEQUENCE [LARGE SCALE GENOMIC DNA]</scope>
    <source>
        <strain evidence="5">cv. Finnish</strain>
    </source>
</reference>
<keyword evidence="5" id="KW-1185">Reference proteome</keyword>
<gene>
    <name evidence="4" type="ORF">ZOSMA_193G00480</name>
</gene>
<dbReference type="PRINTS" id="PR00301">
    <property type="entry name" value="HEATSHOCK70"/>
</dbReference>
<evidence type="ECO:0008006" key="6">
    <source>
        <dbReference type="Google" id="ProtNLM"/>
    </source>
</evidence>
<dbReference type="FunFam" id="3.90.640.10:FF:000003">
    <property type="entry name" value="Molecular chaperone DnaK"/>
    <property type="match status" value="1"/>
</dbReference>
<dbReference type="GO" id="GO:0005524">
    <property type="term" value="F:ATP binding"/>
    <property type="evidence" value="ECO:0007669"/>
    <property type="project" value="UniProtKB-KW"/>
</dbReference>
<dbReference type="EMBL" id="LFYR01000709">
    <property type="protein sequence ID" value="KMZ70817.1"/>
    <property type="molecule type" value="Genomic_DNA"/>
</dbReference>
<dbReference type="PANTHER" id="PTHR45639:SF10">
    <property type="entry name" value="HEAT SHOCK 70 KDA PROTEIN 16 ISOFORM X1"/>
    <property type="match status" value="1"/>
</dbReference>
<dbReference type="GO" id="GO:0006457">
    <property type="term" value="P:protein folding"/>
    <property type="evidence" value="ECO:0000318"/>
    <property type="project" value="GO_Central"/>
</dbReference>
<dbReference type="GO" id="GO:0005634">
    <property type="term" value="C:nucleus"/>
    <property type="evidence" value="ECO:0000318"/>
    <property type="project" value="GO_Central"/>
</dbReference>
<dbReference type="AlphaFoldDB" id="A0A0K9PRG7"/>
<feature type="region of interest" description="Disordered" evidence="3">
    <location>
        <begin position="929"/>
        <end position="957"/>
    </location>
</feature>
<dbReference type="STRING" id="29655.A0A0K9PRG7"/>
<accession>A0A0K9PRG7</accession>
<evidence type="ECO:0000256" key="2">
    <source>
        <dbReference type="ARBA" id="ARBA00022840"/>
    </source>
</evidence>
<dbReference type="Proteomes" id="UP000036987">
    <property type="component" value="Unassembled WGS sequence"/>
</dbReference>